<keyword evidence="1" id="KW-0328">Glycosyltransferase</keyword>
<dbReference type="EMBL" id="JACHVU010000001">
    <property type="protein sequence ID" value="MBB2988848.1"/>
    <property type="molecule type" value="Genomic_DNA"/>
</dbReference>
<dbReference type="Gene3D" id="3.40.50.2000">
    <property type="entry name" value="Glycogen Phosphorylase B"/>
    <property type="match status" value="2"/>
</dbReference>
<name>A0A839PXD3_MYCIR</name>
<keyword evidence="2 5" id="KW-0808">Transferase</keyword>
<dbReference type="GO" id="GO:1901137">
    <property type="term" value="P:carbohydrate derivative biosynthetic process"/>
    <property type="evidence" value="ECO:0007669"/>
    <property type="project" value="UniProtKB-ARBA"/>
</dbReference>
<keyword evidence="6" id="KW-1185">Reference proteome</keyword>
<dbReference type="PANTHER" id="PTHR45947:SF3">
    <property type="entry name" value="SULFOQUINOVOSYL TRANSFERASE SQD2"/>
    <property type="match status" value="1"/>
</dbReference>
<evidence type="ECO:0000259" key="4">
    <source>
        <dbReference type="Pfam" id="PF13439"/>
    </source>
</evidence>
<proteinExistence type="predicted"/>
<dbReference type="GO" id="GO:1903509">
    <property type="term" value="P:liposaccharide metabolic process"/>
    <property type="evidence" value="ECO:0007669"/>
    <property type="project" value="UniProtKB-ARBA"/>
</dbReference>
<reference evidence="5 6" key="1">
    <citation type="submission" date="2020-08" db="EMBL/GenBank/DDBJ databases">
        <title>The Agave Microbiome: Exploring the role of microbial communities in plant adaptations to desert environments.</title>
        <authorList>
            <person name="Partida-Martinez L.P."/>
        </authorList>
    </citation>
    <scope>NUCLEOTIDE SEQUENCE [LARGE SCALE GENOMIC DNA]</scope>
    <source>
        <strain evidence="5 6">AT2.18</strain>
    </source>
</reference>
<protein>
    <submittedName>
        <fullName evidence="5">Glycosyltransferase involved in cell wall biosynthesis</fullName>
    </submittedName>
</protein>
<sequence>MLHIALIAHNHFPIREPFPGGIEAHVWHLSRALLAHGHAVTLYAAEGSDLGTAHPALTIETLPRSAAAAAPFPLPGAVKESNHNAFHQVMAELAESGGDVDVVHNHSLNYVPILLAPRLGTPLLTTLHTPPFPILEAAVGSVAQKKGSAFAAVSTQAAAACDHVDIARMTVVRNGIDTDRWPAGPGGDYLVWSGRILEEKGPHLAIDAALQAGYRIVLAGPIADDDFFGRRIQPRLGDRVDYAGHLDQTELAKVVGGAAAALVTPLWEEPYGQVVVEAMSCGTPVVAFASGGIPELVDHRCGCLVPSRDVGAMAAAIPGVVALPRDVVRETAVAQHGIGRMVEEYVALYRTLITSFVGETELSGAHPLEHLTRP</sequence>
<dbReference type="GO" id="GO:0008610">
    <property type="term" value="P:lipid biosynthetic process"/>
    <property type="evidence" value="ECO:0007669"/>
    <property type="project" value="UniProtKB-ARBA"/>
</dbReference>
<gene>
    <name evidence="5" type="ORF">FHR72_000305</name>
</gene>
<feature type="domain" description="Glycosyl transferase family 1" evidence="3">
    <location>
        <begin position="188"/>
        <end position="318"/>
    </location>
</feature>
<dbReference type="InterPro" id="IPR050194">
    <property type="entry name" value="Glycosyltransferase_grp1"/>
</dbReference>
<evidence type="ECO:0000256" key="1">
    <source>
        <dbReference type="ARBA" id="ARBA00022676"/>
    </source>
</evidence>
<dbReference type="Pfam" id="PF00534">
    <property type="entry name" value="Glycos_transf_1"/>
    <property type="match status" value="1"/>
</dbReference>
<accession>A0A839PXD3</accession>
<dbReference type="InterPro" id="IPR001296">
    <property type="entry name" value="Glyco_trans_1"/>
</dbReference>
<dbReference type="GO" id="GO:0016757">
    <property type="term" value="F:glycosyltransferase activity"/>
    <property type="evidence" value="ECO:0007669"/>
    <property type="project" value="UniProtKB-KW"/>
</dbReference>
<dbReference type="Proteomes" id="UP000550501">
    <property type="component" value="Unassembled WGS sequence"/>
</dbReference>
<evidence type="ECO:0000313" key="5">
    <source>
        <dbReference type="EMBL" id="MBB2988848.1"/>
    </source>
</evidence>
<comment type="caution">
    <text evidence="5">The sequence shown here is derived from an EMBL/GenBank/DDBJ whole genome shotgun (WGS) entry which is preliminary data.</text>
</comment>
<evidence type="ECO:0000256" key="2">
    <source>
        <dbReference type="ARBA" id="ARBA00022679"/>
    </source>
</evidence>
<dbReference type="InterPro" id="IPR028098">
    <property type="entry name" value="Glyco_trans_4-like_N"/>
</dbReference>
<dbReference type="Pfam" id="PF13439">
    <property type="entry name" value="Glyco_transf_4"/>
    <property type="match status" value="1"/>
</dbReference>
<organism evidence="5 6">
    <name type="scientific">Mycolicibacterium iranicum</name>
    <name type="common">Mycobacterium iranicum</name>
    <dbReference type="NCBI Taxonomy" id="912594"/>
    <lineage>
        <taxon>Bacteria</taxon>
        <taxon>Bacillati</taxon>
        <taxon>Actinomycetota</taxon>
        <taxon>Actinomycetes</taxon>
        <taxon>Mycobacteriales</taxon>
        <taxon>Mycobacteriaceae</taxon>
        <taxon>Mycolicibacterium</taxon>
    </lineage>
</organism>
<dbReference type="AlphaFoldDB" id="A0A839PXD3"/>
<dbReference type="SUPFAM" id="SSF53756">
    <property type="entry name" value="UDP-Glycosyltransferase/glycogen phosphorylase"/>
    <property type="match status" value="1"/>
</dbReference>
<evidence type="ECO:0000313" key="6">
    <source>
        <dbReference type="Proteomes" id="UP000550501"/>
    </source>
</evidence>
<evidence type="ECO:0000259" key="3">
    <source>
        <dbReference type="Pfam" id="PF00534"/>
    </source>
</evidence>
<dbReference type="PANTHER" id="PTHR45947">
    <property type="entry name" value="SULFOQUINOVOSYL TRANSFERASE SQD2"/>
    <property type="match status" value="1"/>
</dbReference>
<feature type="domain" description="Glycosyltransferase subfamily 4-like N-terminal" evidence="4">
    <location>
        <begin position="19"/>
        <end position="180"/>
    </location>
</feature>